<dbReference type="EMBL" id="GBXM01020473">
    <property type="protein sequence ID" value="JAH88104.1"/>
    <property type="molecule type" value="Transcribed_RNA"/>
</dbReference>
<evidence type="ECO:0000313" key="1">
    <source>
        <dbReference type="EMBL" id="JAH88104.1"/>
    </source>
</evidence>
<sequence>MELIICLCINNRPNPILLISHPGPESQSDPS</sequence>
<name>A0A0E9WCH2_ANGAN</name>
<reference evidence="1" key="2">
    <citation type="journal article" date="2015" name="Fish Shellfish Immunol.">
        <title>Early steps in the European eel (Anguilla anguilla)-Vibrio vulnificus interaction in the gills: Role of the RtxA13 toxin.</title>
        <authorList>
            <person name="Callol A."/>
            <person name="Pajuelo D."/>
            <person name="Ebbesson L."/>
            <person name="Teles M."/>
            <person name="MacKenzie S."/>
            <person name="Amaro C."/>
        </authorList>
    </citation>
    <scope>NUCLEOTIDE SEQUENCE</scope>
</reference>
<reference evidence="1" key="1">
    <citation type="submission" date="2014-11" db="EMBL/GenBank/DDBJ databases">
        <authorList>
            <person name="Amaro Gonzalez C."/>
        </authorList>
    </citation>
    <scope>NUCLEOTIDE SEQUENCE</scope>
</reference>
<dbReference type="AlphaFoldDB" id="A0A0E9WCH2"/>
<protein>
    <submittedName>
        <fullName evidence="1">Uncharacterized protein</fullName>
    </submittedName>
</protein>
<proteinExistence type="predicted"/>
<organism evidence="1">
    <name type="scientific">Anguilla anguilla</name>
    <name type="common">European freshwater eel</name>
    <name type="synonym">Muraena anguilla</name>
    <dbReference type="NCBI Taxonomy" id="7936"/>
    <lineage>
        <taxon>Eukaryota</taxon>
        <taxon>Metazoa</taxon>
        <taxon>Chordata</taxon>
        <taxon>Craniata</taxon>
        <taxon>Vertebrata</taxon>
        <taxon>Euteleostomi</taxon>
        <taxon>Actinopterygii</taxon>
        <taxon>Neopterygii</taxon>
        <taxon>Teleostei</taxon>
        <taxon>Anguilliformes</taxon>
        <taxon>Anguillidae</taxon>
        <taxon>Anguilla</taxon>
    </lineage>
</organism>
<accession>A0A0E9WCH2</accession>